<protein>
    <submittedName>
        <fullName evidence="1">Uncharacterized protein</fullName>
    </submittedName>
</protein>
<dbReference type="Proteomes" id="UP000319716">
    <property type="component" value="Unassembled WGS sequence"/>
</dbReference>
<proteinExistence type="predicted"/>
<dbReference type="RefSeq" id="WP_262392269.1">
    <property type="nucleotide sequence ID" value="NZ_BEXB01000006.1"/>
</dbReference>
<accession>A0A4Y1Z906</accession>
<evidence type="ECO:0000313" key="2">
    <source>
        <dbReference type="Proteomes" id="UP000319716"/>
    </source>
</evidence>
<comment type="caution">
    <text evidence="1">The sequence shown here is derived from an EMBL/GenBank/DDBJ whole genome shotgun (WGS) entry which is preliminary data.</text>
</comment>
<gene>
    <name evidence="1" type="ORF">NBRC111894_1028</name>
</gene>
<reference evidence="1 2" key="1">
    <citation type="submission" date="2017-11" db="EMBL/GenBank/DDBJ databases">
        <title>Draft Genome Sequence of Sporolactobacillus inulinus NBRC 111894 Isolated from Koso, a Japanese Sugar-Vegetable Fermented Beverage.</title>
        <authorList>
            <person name="Chiou T.Y."/>
            <person name="Oshima K."/>
            <person name="Suda W."/>
            <person name="Hattori M."/>
            <person name="Takahashi T."/>
        </authorList>
    </citation>
    <scope>NUCLEOTIDE SEQUENCE [LARGE SCALE GENOMIC DNA]</scope>
    <source>
        <strain evidence="1 2">NBRC111894</strain>
    </source>
</reference>
<name>A0A4Y1Z906_9BACL</name>
<dbReference type="EMBL" id="BEXB01000006">
    <property type="protein sequence ID" value="GAY75474.1"/>
    <property type="molecule type" value="Genomic_DNA"/>
</dbReference>
<evidence type="ECO:0000313" key="1">
    <source>
        <dbReference type="EMBL" id="GAY75474.1"/>
    </source>
</evidence>
<sequence length="59" mass="6991">MKRQLKKFLIGRNTFSSKLHLYIDVKLDVEWQRAVAANHVHKGHDSQKNHFFSTLPDCR</sequence>
<dbReference type="AlphaFoldDB" id="A0A4Y1Z906"/>
<organism evidence="1 2">
    <name type="scientific">Sporolactobacillus inulinus</name>
    <dbReference type="NCBI Taxonomy" id="2078"/>
    <lineage>
        <taxon>Bacteria</taxon>
        <taxon>Bacillati</taxon>
        <taxon>Bacillota</taxon>
        <taxon>Bacilli</taxon>
        <taxon>Bacillales</taxon>
        <taxon>Sporolactobacillaceae</taxon>
        <taxon>Sporolactobacillus</taxon>
    </lineage>
</organism>